<reference evidence="2" key="2">
    <citation type="submission" date="2015-01" db="EMBL/GenBank/DDBJ databases">
        <title>Evolutionary Origins and Diversification of the Mycorrhizal Mutualists.</title>
        <authorList>
            <consortium name="DOE Joint Genome Institute"/>
            <consortium name="Mycorrhizal Genomics Consortium"/>
            <person name="Kohler A."/>
            <person name="Kuo A."/>
            <person name="Nagy L.G."/>
            <person name="Floudas D."/>
            <person name="Copeland A."/>
            <person name="Barry K.W."/>
            <person name="Cichocki N."/>
            <person name="Veneault-Fourrey C."/>
            <person name="LaButti K."/>
            <person name="Lindquist E.A."/>
            <person name="Lipzen A."/>
            <person name="Lundell T."/>
            <person name="Morin E."/>
            <person name="Murat C."/>
            <person name="Riley R."/>
            <person name="Ohm R."/>
            <person name="Sun H."/>
            <person name="Tunlid A."/>
            <person name="Henrissat B."/>
            <person name="Grigoriev I.V."/>
            <person name="Hibbett D.S."/>
            <person name="Martin F."/>
        </authorList>
    </citation>
    <scope>NUCLEOTIDE SEQUENCE [LARGE SCALE GENOMIC DNA]</scope>
    <source>
        <strain evidence="2">441</strain>
    </source>
</reference>
<evidence type="ECO:0000313" key="2">
    <source>
        <dbReference type="Proteomes" id="UP000054018"/>
    </source>
</evidence>
<protein>
    <submittedName>
        <fullName evidence="1">Unplaced genomic scaffold scaffold_54, whole genome shotgun sequence</fullName>
    </submittedName>
</protein>
<accession>A0A0C9Z986</accession>
<reference evidence="1 2" key="1">
    <citation type="submission" date="2014-04" db="EMBL/GenBank/DDBJ databases">
        <authorList>
            <consortium name="DOE Joint Genome Institute"/>
            <person name="Kuo A."/>
            <person name="Kohler A."/>
            <person name="Costa M.D."/>
            <person name="Nagy L.G."/>
            <person name="Floudas D."/>
            <person name="Copeland A."/>
            <person name="Barry K.W."/>
            <person name="Cichocki N."/>
            <person name="Veneault-Fourrey C."/>
            <person name="LaButti K."/>
            <person name="Lindquist E.A."/>
            <person name="Lipzen A."/>
            <person name="Lundell T."/>
            <person name="Morin E."/>
            <person name="Murat C."/>
            <person name="Sun H."/>
            <person name="Tunlid A."/>
            <person name="Henrissat B."/>
            <person name="Grigoriev I.V."/>
            <person name="Hibbett D.S."/>
            <person name="Martin F."/>
            <person name="Nordberg H.P."/>
            <person name="Cantor M.N."/>
            <person name="Hua S.X."/>
        </authorList>
    </citation>
    <scope>NUCLEOTIDE SEQUENCE [LARGE SCALE GENOMIC DNA]</scope>
    <source>
        <strain evidence="1 2">441</strain>
    </source>
</reference>
<dbReference type="HOGENOM" id="CLU_2543509_0_0_1"/>
<dbReference type="AlphaFoldDB" id="A0A0C9Z986"/>
<dbReference type="Proteomes" id="UP000054018">
    <property type="component" value="Unassembled WGS sequence"/>
</dbReference>
<organism evidence="1 2">
    <name type="scientific">Pisolithus microcarpus 441</name>
    <dbReference type="NCBI Taxonomy" id="765257"/>
    <lineage>
        <taxon>Eukaryota</taxon>
        <taxon>Fungi</taxon>
        <taxon>Dikarya</taxon>
        <taxon>Basidiomycota</taxon>
        <taxon>Agaricomycotina</taxon>
        <taxon>Agaricomycetes</taxon>
        <taxon>Agaricomycetidae</taxon>
        <taxon>Boletales</taxon>
        <taxon>Sclerodermatineae</taxon>
        <taxon>Pisolithaceae</taxon>
        <taxon>Pisolithus</taxon>
    </lineage>
</organism>
<name>A0A0C9Z986_9AGAM</name>
<keyword evidence="2" id="KW-1185">Reference proteome</keyword>
<proteinExistence type="predicted"/>
<sequence>MWDETDLEYGTRLQGELENLLGKVSRARAHCEKFDNNPATAWMISEGLGDQNKALSSQNKVVDDRTDLRKIILQNSQRCKSFSQVIVRFPCVDTAEDSAGMIG</sequence>
<evidence type="ECO:0000313" key="1">
    <source>
        <dbReference type="EMBL" id="KIK22559.1"/>
    </source>
</evidence>
<gene>
    <name evidence="1" type="ORF">PISMIDRAFT_680150</name>
</gene>
<dbReference type="OrthoDB" id="2673755at2759"/>
<dbReference type="EMBL" id="KN833738">
    <property type="protein sequence ID" value="KIK22559.1"/>
    <property type="molecule type" value="Genomic_DNA"/>
</dbReference>